<dbReference type="PROSITE" id="PS51419">
    <property type="entry name" value="RAB"/>
    <property type="match status" value="1"/>
</dbReference>
<name>A0ABQ5KTW1_9EUKA</name>
<dbReference type="InterPro" id="IPR024156">
    <property type="entry name" value="Small_GTPase_ARF"/>
</dbReference>
<evidence type="ECO:0000313" key="4">
    <source>
        <dbReference type="EMBL" id="GKT34829.1"/>
    </source>
</evidence>
<dbReference type="PANTHER" id="PTHR11711">
    <property type="entry name" value="ADP RIBOSYLATION FACTOR-RELATED"/>
    <property type="match status" value="1"/>
</dbReference>
<proteinExistence type="inferred from homology"/>
<dbReference type="SUPFAM" id="SSF52540">
    <property type="entry name" value="P-loop containing nucleoside triphosphate hydrolases"/>
    <property type="match status" value="1"/>
</dbReference>
<reference evidence="4" key="1">
    <citation type="submission" date="2022-03" db="EMBL/GenBank/DDBJ databases">
        <title>Draft genome sequence of Aduncisulcus paluster, a free-living microaerophilic Fornicata.</title>
        <authorList>
            <person name="Yuyama I."/>
            <person name="Kume K."/>
            <person name="Tamura T."/>
            <person name="Inagaki Y."/>
            <person name="Hashimoto T."/>
        </authorList>
    </citation>
    <scope>NUCLEOTIDE SEQUENCE</scope>
    <source>
        <strain evidence="4">NY0171</strain>
    </source>
</reference>
<sequence>MGSFFSKLFRRKKKTQILMVGLDAAGKSTILCHLKLEKFVKCHPTIGFNLETVNYKNIEFNIWDVGGQDQIRPLWRHYFEGIEGLIFVVDSADEPRLPEAAEELSSLAKESELEGVPFLIFANKADLSHALPYEDVMRILQVHTFKDRDIQCVRTCAVDGLGLHEGLEWLGDRITSDKK</sequence>
<evidence type="ECO:0000256" key="3">
    <source>
        <dbReference type="RuleBase" id="RU003925"/>
    </source>
</evidence>
<evidence type="ECO:0000256" key="2">
    <source>
        <dbReference type="ARBA" id="ARBA00023134"/>
    </source>
</evidence>
<keyword evidence="5" id="KW-1185">Reference proteome</keyword>
<dbReference type="InterPro" id="IPR006689">
    <property type="entry name" value="Small_GTPase_ARF/SAR"/>
</dbReference>
<gene>
    <name evidence="4" type="ORF">ADUPG1_008110</name>
</gene>
<dbReference type="InterPro" id="IPR005225">
    <property type="entry name" value="Small_GTP-bd"/>
</dbReference>
<dbReference type="PROSITE" id="PS51417">
    <property type="entry name" value="ARF"/>
    <property type="match status" value="1"/>
</dbReference>
<dbReference type="SMART" id="SM00178">
    <property type="entry name" value="SAR"/>
    <property type="match status" value="1"/>
</dbReference>
<keyword evidence="1 3" id="KW-0547">Nucleotide-binding</keyword>
<dbReference type="Pfam" id="PF00025">
    <property type="entry name" value="Arf"/>
    <property type="match status" value="1"/>
</dbReference>
<keyword evidence="2 3" id="KW-0342">GTP-binding</keyword>
<comment type="caution">
    <text evidence="4">The sequence shown here is derived from an EMBL/GenBank/DDBJ whole genome shotgun (WGS) entry which is preliminary data.</text>
</comment>
<comment type="similarity">
    <text evidence="3">Belongs to the small GTPase superfamily. Arf family.</text>
</comment>
<dbReference type="SMART" id="SM00175">
    <property type="entry name" value="RAB"/>
    <property type="match status" value="1"/>
</dbReference>
<dbReference type="Proteomes" id="UP001057375">
    <property type="component" value="Unassembled WGS sequence"/>
</dbReference>
<evidence type="ECO:0000313" key="5">
    <source>
        <dbReference type="Proteomes" id="UP001057375"/>
    </source>
</evidence>
<accession>A0ABQ5KTW1</accession>
<dbReference type="NCBIfam" id="TIGR00231">
    <property type="entry name" value="small_GTP"/>
    <property type="match status" value="1"/>
</dbReference>
<protein>
    <submittedName>
        <fullName evidence="4">Small GTPase superfamily, ARF/SAR type like protein</fullName>
    </submittedName>
</protein>
<dbReference type="SMART" id="SM00177">
    <property type="entry name" value="ARF"/>
    <property type="match status" value="1"/>
</dbReference>
<dbReference type="CDD" id="cd00878">
    <property type="entry name" value="Arf_Arl"/>
    <property type="match status" value="1"/>
</dbReference>
<evidence type="ECO:0000256" key="1">
    <source>
        <dbReference type="ARBA" id="ARBA00022741"/>
    </source>
</evidence>
<dbReference type="PRINTS" id="PR00328">
    <property type="entry name" value="SAR1GTPBP"/>
</dbReference>
<dbReference type="InterPro" id="IPR027417">
    <property type="entry name" value="P-loop_NTPase"/>
</dbReference>
<organism evidence="4 5">
    <name type="scientific">Aduncisulcus paluster</name>
    <dbReference type="NCBI Taxonomy" id="2918883"/>
    <lineage>
        <taxon>Eukaryota</taxon>
        <taxon>Metamonada</taxon>
        <taxon>Carpediemonas-like organisms</taxon>
        <taxon>Aduncisulcus</taxon>
    </lineage>
</organism>
<dbReference type="EMBL" id="BQXS01010874">
    <property type="protein sequence ID" value="GKT34829.1"/>
    <property type="molecule type" value="Genomic_DNA"/>
</dbReference>
<dbReference type="Gene3D" id="3.40.50.300">
    <property type="entry name" value="P-loop containing nucleotide triphosphate hydrolases"/>
    <property type="match status" value="1"/>
</dbReference>